<protein>
    <submittedName>
        <fullName evidence="2">LysR family transcriptional regulator</fullName>
    </submittedName>
</protein>
<dbReference type="InterPro" id="IPR000847">
    <property type="entry name" value="LysR_HTH_N"/>
</dbReference>
<evidence type="ECO:0000259" key="1">
    <source>
        <dbReference type="PROSITE" id="PS50931"/>
    </source>
</evidence>
<name>A0ABV1DG34_9FIRM</name>
<evidence type="ECO:0000313" key="3">
    <source>
        <dbReference type="Proteomes" id="UP001454086"/>
    </source>
</evidence>
<comment type="caution">
    <text evidence="2">The sequence shown here is derived from an EMBL/GenBank/DDBJ whole genome shotgun (WGS) entry which is preliminary data.</text>
</comment>
<feature type="domain" description="HTH lysR-type" evidence="1">
    <location>
        <begin position="1"/>
        <end position="24"/>
    </location>
</feature>
<sequence length="24" mass="2569">MIALAETKSITQAAKRLNISQPAL</sequence>
<proteinExistence type="predicted"/>
<gene>
    <name evidence="2" type="ORF">WMQ36_30640</name>
</gene>
<keyword evidence="3" id="KW-1185">Reference proteome</keyword>
<dbReference type="RefSeq" id="WP_349119763.1">
    <property type="nucleotide sequence ID" value="NZ_JBBMFM010000355.1"/>
</dbReference>
<dbReference type="Proteomes" id="UP001454086">
    <property type="component" value="Unassembled WGS sequence"/>
</dbReference>
<reference evidence="2 3" key="1">
    <citation type="submission" date="2024-03" db="EMBL/GenBank/DDBJ databases">
        <title>Human intestinal bacterial collection.</title>
        <authorList>
            <person name="Pauvert C."/>
            <person name="Hitch T.C.A."/>
            <person name="Clavel T."/>
        </authorList>
    </citation>
    <scope>NUCLEOTIDE SEQUENCE [LARGE SCALE GENOMIC DNA]</scope>
    <source>
        <strain evidence="2 3">CLA-SR-H021</strain>
    </source>
</reference>
<evidence type="ECO:0000313" key="2">
    <source>
        <dbReference type="EMBL" id="MEQ2429328.1"/>
    </source>
</evidence>
<dbReference type="InterPro" id="IPR036388">
    <property type="entry name" value="WH-like_DNA-bd_sf"/>
</dbReference>
<organism evidence="2 3">
    <name type="scientific">Enterocloster hominis</name>
    <name type="common">ex Hitch et al. 2024</name>
    <dbReference type="NCBI Taxonomy" id="1917870"/>
    <lineage>
        <taxon>Bacteria</taxon>
        <taxon>Bacillati</taxon>
        <taxon>Bacillota</taxon>
        <taxon>Clostridia</taxon>
        <taxon>Lachnospirales</taxon>
        <taxon>Lachnospiraceae</taxon>
        <taxon>Enterocloster</taxon>
    </lineage>
</organism>
<dbReference type="PROSITE" id="PS50931">
    <property type="entry name" value="HTH_LYSR"/>
    <property type="match status" value="1"/>
</dbReference>
<feature type="non-terminal residue" evidence="2">
    <location>
        <position position="24"/>
    </location>
</feature>
<dbReference type="Gene3D" id="1.10.10.10">
    <property type="entry name" value="Winged helix-like DNA-binding domain superfamily/Winged helix DNA-binding domain"/>
    <property type="match status" value="1"/>
</dbReference>
<dbReference type="Pfam" id="PF00126">
    <property type="entry name" value="HTH_1"/>
    <property type="match status" value="1"/>
</dbReference>
<accession>A0ABV1DG34</accession>
<dbReference type="EMBL" id="JBBMFM010000355">
    <property type="protein sequence ID" value="MEQ2429328.1"/>
    <property type="molecule type" value="Genomic_DNA"/>
</dbReference>